<dbReference type="Proteomes" id="UP000680706">
    <property type="component" value="Plasmid pAb134-01"/>
</dbReference>
<accession>A0ABX8AU68</accession>
<geneLocation type="plasmid" evidence="8 9">
    <name>pAb134-01</name>
</geneLocation>
<keyword evidence="9" id="KW-1185">Reference proteome</keyword>
<dbReference type="InterPro" id="IPR006059">
    <property type="entry name" value="SBP"/>
</dbReference>
<evidence type="ECO:0000256" key="7">
    <source>
        <dbReference type="RuleBase" id="RU365005"/>
    </source>
</evidence>
<comment type="similarity">
    <text evidence="1 7">Belongs to the bacterial solute-binding protein 1 family.</text>
</comment>
<comment type="function">
    <text evidence="7">Part of the ABC transporter complex MalEFGK involved in maltose/maltodextrin import. Binds maltose and higher maltodextrins.</text>
</comment>
<keyword evidence="4 7" id="KW-0732">Signal</keyword>
<keyword evidence="5 7" id="KW-0574">Periplasm</keyword>
<organism evidence="8 9">
    <name type="scientific">Pseudovibrio brasiliensis</name>
    <dbReference type="NCBI Taxonomy" id="1898042"/>
    <lineage>
        <taxon>Bacteria</taxon>
        <taxon>Pseudomonadati</taxon>
        <taxon>Pseudomonadota</taxon>
        <taxon>Alphaproteobacteria</taxon>
        <taxon>Hyphomicrobiales</taxon>
        <taxon>Stappiaceae</taxon>
        <taxon>Pseudovibrio</taxon>
    </lineage>
</organism>
<evidence type="ECO:0000256" key="6">
    <source>
        <dbReference type="ARBA" id="ARBA00030303"/>
    </source>
</evidence>
<gene>
    <name evidence="8" type="primary">malE</name>
    <name evidence="8" type="ORF">KGB56_23285</name>
</gene>
<feature type="chain" id="PRO_5045000200" description="Maltodextrin-binding protein" evidence="7">
    <location>
        <begin position="23"/>
        <end position="389"/>
    </location>
</feature>
<name>A0ABX8AU68_9HYPH</name>
<dbReference type="Pfam" id="PF01547">
    <property type="entry name" value="SBP_bac_1"/>
    <property type="match status" value="1"/>
</dbReference>
<reference evidence="8 9" key="1">
    <citation type="journal article" date="2021" name="Angew. Chem. Int. Ed. Engl.">
        <title>A novel family of nonribosomal peptides modulate collective behavior in Pseudovibrio bacteria isolated from marine sponges.</title>
        <authorList>
            <person name="Ioca L.P."/>
            <person name="Dai Y."/>
            <person name="Kunakom S."/>
            <person name="Diaz-Espinosa J."/>
            <person name="Krunic A."/>
            <person name="Crnkovic C.M."/>
            <person name="Orjala J."/>
            <person name="Sanchez L.M."/>
            <person name="Ferreira A.G."/>
            <person name="Berlinck R.G.S."/>
            <person name="Eustaquio A.S."/>
        </authorList>
    </citation>
    <scope>NUCLEOTIDE SEQUENCE [LARGE SCALE GENOMIC DNA]</scope>
    <source>
        <strain evidence="8 9">Ab134</strain>
        <plasmid evidence="8 9">pAb134-01</plasmid>
    </source>
</reference>
<dbReference type="PANTHER" id="PTHR30061">
    <property type="entry name" value="MALTOSE-BINDING PERIPLASMIC PROTEIN"/>
    <property type="match status" value="1"/>
</dbReference>
<feature type="signal peptide" evidence="7">
    <location>
        <begin position="1"/>
        <end position="22"/>
    </location>
</feature>
<evidence type="ECO:0000256" key="5">
    <source>
        <dbReference type="ARBA" id="ARBA00022764"/>
    </source>
</evidence>
<dbReference type="InterPro" id="IPR006061">
    <property type="entry name" value="SBP_1_CS"/>
</dbReference>
<dbReference type="PANTHER" id="PTHR30061:SF50">
    <property type="entry name" value="MALTOSE_MALTODEXTRIN-BINDING PERIPLASMIC PROTEIN"/>
    <property type="match status" value="1"/>
</dbReference>
<dbReference type="SUPFAM" id="SSF53850">
    <property type="entry name" value="Periplasmic binding protein-like II"/>
    <property type="match status" value="1"/>
</dbReference>
<sequence length="389" mass="41346">MKILRTTLVAAMLATTSSVAMAAVEGELLIWIGADKDIKQLEAVAARFTEELGVPTKVELVDPELPDKFQRAASTGDGPDLVMWAHDRFGEWAASGLLQPVEPTSEFMAGVLPTAWDAVSFNGKVWGYPIAIEAIGLVYNKGLISKPPSDFSELAHLELPDGVKPILWDYTNTYFTMPMLMANGGYSFKKVDGVYNGKETGVSNQGAIEGAEVLAKLFTDGIMPDGVDYGVMDAAMARGEVAMVINGPWSWKAYEEAGLNIGVAPIPQVNGKISPPFIGVYSVALNSASPNADLASEFIENYMLTDEGLAVWNKNRALGALADISASEALHSDKISATLKNASTGVPMPSNPEMGAFWAAMAPALGNITTGKQTPEEALKDAASRILGE</sequence>
<evidence type="ECO:0000256" key="3">
    <source>
        <dbReference type="ARBA" id="ARBA00022597"/>
    </source>
</evidence>
<proteinExistence type="inferred from homology"/>
<dbReference type="EMBL" id="CP074127">
    <property type="protein sequence ID" value="QUS58260.1"/>
    <property type="molecule type" value="Genomic_DNA"/>
</dbReference>
<keyword evidence="3 7" id="KW-0762">Sugar transport</keyword>
<dbReference type="PROSITE" id="PS01037">
    <property type="entry name" value="SBP_BACTERIAL_1"/>
    <property type="match status" value="1"/>
</dbReference>
<comment type="subcellular location">
    <subcellularLocation>
        <location evidence="7">Periplasm</location>
    </subcellularLocation>
</comment>
<dbReference type="Gene3D" id="3.40.190.10">
    <property type="entry name" value="Periplasmic binding protein-like II"/>
    <property type="match status" value="2"/>
</dbReference>
<evidence type="ECO:0000256" key="2">
    <source>
        <dbReference type="ARBA" id="ARBA00022448"/>
    </source>
</evidence>
<keyword evidence="8" id="KW-0614">Plasmid</keyword>
<keyword evidence="2 7" id="KW-0813">Transport</keyword>
<dbReference type="RefSeq" id="WP_075701559.1">
    <property type="nucleotide sequence ID" value="NZ_CP074127.1"/>
</dbReference>
<evidence type="ECO:0000256" key="4">
    <source>
        <dbReference type="ARBA" id="ARBA00022729"/>
    </source>
</evidence>
<evidence type="ECO:0000313" key="9">
    <source>
        <dbReference type="Proteomes" id="UP000680706"/>
    </source>
</evidence>
<dbReference type="InterPro" id="IPR006060">
    <property type="entry name" value="Maltose/Cyclodextrin-bd"/>
</dbReference>
<protein>
    <recommendedName>
        <fullName evidence="6 7">Maltodextrin-binding protein</fullName>
    </recommendedName>
</protein>
<evidence type="ECO:0000256" key="1">
    <source>
        <dbReference type="ARBA" id="ARBA00008520"/>
    </source>
</evidence>
<dbReference type="PRINTS" id="PR00181">
    <property type="entry name" value="MALTOSEBP"/>
</dbReference>
<dbReference type="NCBIfam" id="NF007011">
    <property type="entry name" value="PRK09474.1"/>
    <property type="match status" value="1"/>
</dbReference>
<evidence type="ECO:0000313" key="8">
    <source>
        <dbReference type="EMBL" id="QUS58260.1"/>
    </source>
</evidence>